<reference evidence="1" key="2">
    <citation type="submission" date="2017-12" db="EMBL/GenBank/DDBJ databases">
        <title>Coralsnake Venomics: Analyses of Venom Gland Transcriptomes and Proteomes of Six Brazilian Taxa.</title>
        <authorList>
            <person name="Aird S.D."/>
            <person name="Jorge da Silva N."/>
            <person name="Qiu L."/>
            <person name="Villar-Briones A."/>
            <person name="Aparecida-Saddi V."/>
            <person name="Campos-Telles M.P."/>
            <person name="Grau M."/>
            <person name="Mikheyev A.S."/>
        </authorList>
    </citation>
    <scope>NUCLEOTIDE SEQUENCE</scope>
    <source>
        <tissue evidence="1">Venom_gland</tissue>
    </source>
</reference>
<dbReference type="AlphaFoldDB" id="A0A2H6N8E6"/>
<dbReference type="EMBL" id="IACI01066947">
    <property type="protein sequence ID" value="LAA26880.1"/>
    <property type="molecule type" value="Transcribed_RNA"/>
</dbReference>
<evidence type="ECO:0000313" key="1">
    <source>
        <dbReference type="EMBL" id="LAA26880.1"/>
    </source>
</evidence>
<accession>A0A2H6N8E6</accession>
<organism evidence="1">
    <name type="scientific">Micrurus carvalhoi</name>
    <dbReference type="NCBI Taxonomy" id="3147026"/>
    <lineage>
        <taxon>Eukaryota</taxon>
        <taxon>Metazoa</taxon>
        <taxon>Chordata</taxon>
        <taxon>Craniata</taxon>
        <taxon>Vertebrata</taxon>
        <taxon>Euteleostomi</taxon>
        <taxon>Lepidosauria</taxon>
        <taxon>Squamata</taxon>
        <taxon>Bifurcata</taxon>
        <taxon>Unidentata</taxon>
        <taxon>Episquamata</taxon>
        <taxon>Toxicofera</taxon>
        <taxon>Serpentes</taxon>
        <taxon>Colubroidea</taxon>
        <taxon>Elapidae</taxon>
        <taxon>Elapinae</taxon>
        <taxon>Micrurus</taxon>
    </lineage>
</organism>
<sequence>MYCVAQTKTSTFKKGIKFMCFVEALYTFGKDIFGKQESICYFICSCIWKMFSILCWNNLGENSIHLKHNQQLIKNYLFKIHYKTDNFLILGKLRACFLGETT</sequence>
<reference evidence="1" key="1">
    <citation type="submission" date="2017-07" db="EMBL/GenBank/DDBJ databases">
        <authorList>
            <person name="Mikheyev A."/>
            <person name="Grau M."/>
        </authorList>
    </citation>
    <scope>NUCLEOTIDE SEQUENCE</scope>
    <source>
        <tissue evidence="1">Venom_gland</tissue>
    </source>
</reference>
<proteinExistence type="predicted"/>
<name>A0A2H6N8E6_9SAUR</name>
<protein>
    <submittedName>
        <fullName evidence="1">Uncharacterized protein</fullName>
    </submittedName>
</protein>